<evidence type="ECO:0000256" key="4">
    <source>
        <dbReference type="ARBA" id="ARBA00023033"/>
    </source>
</evidence>
<evidence type="ECO:0000313" key="6">
    <source>
        <dbReference type="Proteomes" id="UP001168537"/>
    </source>
</evidence>
<dbReference type="Gene3D" id="3.20.20.30">
    <property type="entry name" value="Luciferase-like domain"/>
    <property type="match status" value="1"/>
</dbReference>
<evidence type="ECO:0000313" key="5">
    <source>
        <dbReference type="EMBL" id="MDN4161461.1"/>
    </source>
</evidence>
<dbReference type="PANTHER" id="PTHR30011">
    <property type="entry name" value="ALKANESULFONATE MONOOXYGENASE-RELATED"/>
    <property type="match status" value="1"/>
</dbReference>
<evidence type="ECO:0000256" key="1">
    <source>
        <dbReference type="ARBA" id="ARBA00022630"/>
    </source>
</evidence>
<dbReference type="SUPFAM" id="SSF51679">
    <property type="entry name" value="Bacterial luciferase-like"/>
    <property type="match status" value="1"/>
</dbReference>
<name>A0ABT8ETJ1_9ACTN</name>
<comment type="caution">
    <text evidence="5">The sequence shown here is derived from an EMBL/GenBank/DDBJ whole genome shotgun (WGS) entry which is preliminary data.</text>
</comment>
<gene>
    <name evidence="5" type="ORF">QWY29_08870</name>
</gene>
<dbReference type="InterPro" id="IPR051260">
    <property type="entry name" value="Diverse_substr_monoxygenases"/>
</dbReference>
<reference evidence="5" key="1">
    <citation type="submission" date="2023-06" db="EMBL/GenBank/DDBJ databases">
        <title>Draft genome sequence of Nocardioides sp. SOB72.</title>
        <authorList>
            <person name="Zhang G."/>
        </authorList>
    </citation>
    <scope>NUCLEOTIDE SEQUENCE</scope>
    <source>
        <strain evidence="5">SOB72</strain>
    </source>
</reference>
<evidence type="ECO:0008006" key="7">
    <source>
        <dbReference type="Google" id="ProtNLM"/>
    </source>
</evidence>
<keyword evidence="2" id="KW-0288">FMN</keyword>
<protein>
    <recommendedName>
        <fullName evidence="7">LLM class flavin-dependent oxidoreductase</fullName>
    </recommendedName>
</protein>
<dbReference type="PANTHER" id="PTHR30011:SF16">
    <property type="entry name" value="C2H2 FINGER DOMAIN TRANSCRIPTION FACTOR (EUROFUNG)-RELATED"/>
    <property type="match status" value="1"/>
</dbReference>
<sequence>MPAVPGIQSLVESIIHAENGELVTVAEAAMIYAQGMGMPVLVGTPASIADQLETCADEGGADGFVLIATYTPGCFEEFVDMVVPELQRRGRLRTEYTSSTLREHLLEQ</sequence>
<organism evidence="5 6">
    <name type="scientific">Nocardioides abyssi</name>
    <dbReference type="NCBI Taxonomy" id="3058370"/>
    <lineage>
        <taxon>Bacteria</taxon>
        <taxon>Bacillati</taxon>
        <taxon>Actinomycetota</taxon>
        <taxon>Actinomycetes</taxon>
        <taxon>Propionibacteriales</taxon>
        <taxon>Nocardioidaceae</taxon>
        <taxon>Nocardioides</taxon>
    </lineage>
</organism>
<dbReference type="Proteomes" id="UP001168537">
    <property type="component" value="Unassembled WGS sequence"/>
</dbReference>
<keyword evidence="3" id="KW-0560">Oxidoreductase</keyword>
<accession>A0ABT8ETJ1</accession>
<keyword evidence="6" id="KW-1185">Reference proteome</keyword>
<keyword evidence="4" id="KW-0503">Monooxygenase</keyword>
<dbReference type="InterPro" id="IPR036661">
    <property type="entry name" value="Luciferase-like_sf"/>
</dbReference>
<dbReference type="RefSeq" id="WP_300960349.1">
    <property type="nucleotide sequence ID" value="NZ_JAUHJR010000002.1"/>
</dbReference>
<proteinExistence type="predicted"/>
<evidence type="ECO:0000256" key="2">
    <source>
        <dbReference type="ARBA" id="ARBA00022643"/>
    </source>
</evidence>
<dbReference type="EMBL" id="JAUHJR010000002">
    <property type="protein sequence ID" value="MDN4161461.1"/>
    <property type="molecule type" value="Genomic_DNA"/>
</dbReference>
<evidence type="ECO:0000256" key="3">
    <source>
        <dbReference type="ARBA" id="ARBA00023002"/>
    </source>
</evidence>
<keyword evidence="1" id="KW-0285">Flavoprotein</keyword>